<dbReference type="InterPro" id="IPR002656">
    <property type="entry name" value="Acyl_transf_3_dom"/>
</dbReference>
<feature type="transmembrane region" description="Helical" evidence="1">
    <location>
        <begin position="177"/>
        <end position="197"/>
    </location>
</feature>
<reference evidence="3 4" key="1">
    <citation type="submission" date="2018-01" db="EMBL/GenBank/DDBJ databases">
        <title>A novel member of the phylum Bacteroidetes isolated from glacier ice.</title>
        <authorList>
            <person name="Liu Q."/>
            <person name="Xin Y.-H."/>
        </authorList>
    </citation>
    <scope>NUCLEOTIDE SEQUENCE [LARGE SCALE GENOMIC DNA]</scope>
    <source>
        <strain evidence="3 4">RB1R16</strain>
    </source>
</reference>
<evidence type="ECO:0000313" key="4">
    <source>
        <dbReference type="Proteomes" id="UP000239872"/>
    </source>
</evidence>
<feature type="transmembrane region" description="Helical" evidence="1">
    <location>
        <begin position="92"/>
        <end position="109"/>
    </location>
</feature>
<dbReference type="InterPro" id="IPR050879">
    <property type="entry name" value="Acyltransferase_3"/>
</dbReference>
<dbReference type="EMBL" id="PPSL01000008">
    <property type="protein sequence ID" value="PQJ09036.1"/>
    <property type="molecule type" value="Genomic_DNA"/>
</dbReference>
<protein>
    <recommendedName>
        <fullName evidence="2">Acyltransferase 3 domain-containing protein</fullName>
    </recommendedName>
</protein>
<evidence type="ECO:0000256" key="1">
    <source>
        <dbReference type="SAM" id="Phobius"/>
    </source>
</evidence>
<dbReference type="GO" id="GO:0016747">
    <property type="term" value="F:acyltransferase activity, transferring groups other than amino-acyl groups"/>
    <property type="evidence" value="ECO:0007669"/>
    <property type="project" value="InterPro"/>
</dbReference>
<organism evidence="3 4">
    <name type="scientific">Flavipsychrobacter stenotrophus</name>
    <dbReference type="NCBI Taxonomy" id="2077091"/>
    <lineage>
        <taxon>Bacteria</taxon>
        <taxon>Pseudomonadati</taxon>
        <taxon>Bacteroidota</taxon>
        <taxon>Chitinophagia</taxon>
        <taxon>Chitinophagales</taxon>
        <taxon>Chitinophagaceae</taxon>
        <taxon>Flavipsychrobacter</taxon>
    </lineage>
</organism>
<sequence length="334" mass="38571">MSSNKTTWINGLDSIRFVLALIVLLSHIHSPFAEALKHSQNVLVHFTGIFMEHLFSGAAAVAGFFIISGFVIHYPNKDKETLDVVPFLVRRLVRIVIPMIVIGMIASHYNQYFALPLWSLYCELAYYILYPILFRIKWSWNTKLYVSYLVCAVFVAVLLGANAGWFRGIHFNGRGPYWQICIIFINLPSWLLGVVLAEHIDKFKGAVTYGKLWLMRGGAQLLAMATVVLRMHYHINYTYSLIICSLFFYKWLEAEIIYHRNHPAGSWSEYLGKFSYSLYLCHLLCLPLVAHFLRLNMYTYVLYIVLPVFISYVACLLIEWPAHALARWLGKRIA</sequence>
<dbReference type="PANTHER" id="PTHR23028">
    <property type="entry name" value="ACETYLTRANSFERASE"/>
    <property type="match status" value="1"/>
</dbReference>
<dbReference type="Pfam" id="PF01757">
    <property type="entry name" value="Acyl_transf_3"/>
    <property type="match status" value="1"/>
</dbReference>
<feature type="transmembrane region" description="Helical" evidence="1">
    <location>
        <begin position="235"/>
        <end position="252"/>
    </location>
</feature>
<feature type="transmembrane region" description="Helical" evidence="1">
    <location>
        <begin position="145"/>
        <end position="165"/>
    </location>
</feature>
<feature type="domain" description="Acyltransferase 3" evidence="2">
    <location>
        <begin position="10"/>
        <end position="318"/>
    </location>
</feature>
<feature type="transmembrane region" description="Helical" evidence="1">
    <location>
        <begin position="115"/>
        <end position="133"/>
    </location>
</feature>
<proteinExistence type="predicted"/>
<keyword evidence="4" id="KW-1185">Reference proteome</keyword>
<dbReference type="Proteomes" id="UP000239872">
    <property type="component" value="Unassembled WGS sequence"/>
</dbReference>
<keyword evidence="1" id="KW-0812">Transmembrane</keyword>
<keyword evidence="1" id="KW-0472">Membrane</keyword>
<dbReference type="AlphaFoldDB" id="A0A2S7SR58"/>
<evidence type="ECO:0000259" key="2">
    <source>
        <dbReference type="Pfam" id="PF01757"/>
    </source>
</evidence>
<name>A0A2S7SR58_9BACT</name>
<accession>A0A2S7SR58</accession>
<gene>
    <name evidence="3" type="ORF">CJD36_020885</name>
</gene>
<dbReference type="OrthoDB" id="9796461at2"/>
<feature type="transmembrane region" description="Helical" evidence="1">
    <location>
        <begin position="273"/>
        <end position="294"/>
    </location>
</feature>
<evidence type="ECO:0000313" key="3">
    <source>
        <dbReference type="EMBL" id="PQJ09036.1"/>
    </source>
</evidence>
<dbReference type="RefSeq" id="WP_105041158.1">
    <property type="nucleotide sequence ID" value="NZ_PPSL01000008.1"/>
</dbReference>
<feature type="transmembrane region" description="Helical" evidence="1">
    <location>
        <begin position="49"/>
        <end position="72"/>
    </location>
</feature>
<feature type="transmembrane region" description="Helical" evidence="1">
    <location>
        <begin position="300"/>
        <end position="322"/>
    </location>
</feature>
<keyword evidence="1" id="KW-1133">Transmembrane helix</keyword>
<comment type="caution">
    <text evidence="3">The sequence shown here is derived from an EMBL/GenBank/DDBJ whole genome shotgun (WGS) entry which is preliminary data.</text>
</comment>